<dbReference type="Proteomes" id="UP001595711">
    <property type="component" value="Unassembled WGS sequence"/>
</dbReference>
<dbReference type="PROSITE" id="PS50931">
    <property type="entry name" value="HTH_LYSR"/>
    <property type="match status" value="1"/>
</dbReference>
<dbReference type="InterPro" id="IPR036388">
    <property type="entry name" value="WH-like_DNA-bd_sf"/>
</dbReference>
<dbReference type="SUPFAM" id="SSF46785">
    <property type="entry name" value="Winged helix' DNA-binding domain"/>
    <property type="match status" value="1"/>
</dbReference>
<sequence>MTRFSEMETFVLVAETGSFTDAAKELHLTPSAVSKMISRLEDRLGARLLQRTTRRVSMTVEGRTYYDQARGILAELDAVEASVGGAEAEPRGPLRVTLAHGFGMQQIVPLLPEFLARFPKVDVQLTFADHVVDLVAEGHDIGIRTGQLHDEVLMARRLGSHRRIVCAAPAYIERHGAPKTPADLMHHNCLLFDGPAGLNTWPFRVADGRVERITVHGNFQTNNGDAILRLLLNGVGLCYAADFAVGRMLRDGRLVPVLTDYAADVSWPIHAVYPARKHLAAKVRVFVDYLVEKFTPRAPWEV</sequence>
<dbReference type="EMBL" id="JBHRYJ010000001">
    <property type="protein sequence ID" value="MFC3675154.1"/>
    <property type="molecule type" value="Genomic_DNA"/>
</dbReference>
<evidence type="ECO:0000313" key="7">
    <source>
        <dbReference type="Proteomes" id="UP001595711"/>
    </source>
</evidence>
<comment type="similarity">
    <text evidence="1">Belongs to the LysR transcriptional regulatory family.</text>
</comment>
<feature type="domain" description="HTH lysR-type" evidence="5">
    <location>
        <begin position="1"/>
        <end position="59"/>
    </location>
</feature>
<dbReference type="SUPFAM" id="SSF53850">
    <property type="entry name" value="Periplasmic binding protein-like II"/>
    <property type="match status" value="1"/>
</dbReference>
<dbReference type="Gene3D" id="3.40.190.290">
    <property type="match status" value="1"/>
</dbReference>
<keyword evidence="2" id="KW-0805">Transcription regulation</keyword>
<dbReference type="PANTHER" id="PTHR30537">
    <property type="entry name" value="HTH-TYPE TRANSCRIPTIONAL REGULATOR"/>
    <property type="match status" value="1"/>
</dbReference>
<keyword evidence="4" id="KW-0804">Transcription</keyword>
<dbReference type="Pfam" id="PF03466">
    <property type="entry name" value="LysR_substrate"/>
    <property type="match status" value="1"/>
</dbReference>
<dbReference type="PANTHER" id="PTHR30537:SF5">
    <property type="entry name" value="HTH-TYPE TRANSCRIPTIONAL ACTIVATOR TTDR-RELATED"/>
    <property type="match status" value="1"/>
</dbReference>
<dbReference type="Gene3D" id="1.10.10.10">
    <property type="entry name" value="Winged helix-like DNA-binding domain superfamily/Winged helix DNA-binding domain"/>
    <property type="match status" value="1"/>
</dbReference>
<evidence type="ECO:0000256" key="2">
    <source>
        <dbReference type="ARBA" id="ARBA00023015"/>
    </source>
</evidence>
<reference evidence="7" key="1">
    <citation type="journal article" date="2019" name="Int. J. Syst. Evol. Microbiol.">
        <title>The Global Catalogue of Microorganisms (GCM) 10K type strain sequencing project: providing services to taxonomists for standard genome sequencing and annotation.</title>
        <authorList>
            <consortium name="The Broad Institute Genomics Platform"/>
            <consortium name="The Broad Institute Genome Sequencing Center for Infectious Disease"/>
            <person name="Wu L."/>
            <person name="Ma J."/>
        </authorList>
    </citation>
    <scope>NUCLEOTIDE SEQUENCE [LARGE SCALE GENOMIC DNA]</scope>
    <source>
        <strain evidence="7">KCTC 42182</strain>
    </source>
</reference>
<dbReference type="CDD" id="cd08422">
    <property type="entry name" value="PBP2_CrgA_like"/>
    <property type="match status" value="1"/>
</dbReference>
<evidence type="ECO:0000256" key="4">
    <source>
        <dbReference type="ARBA" id="ARBA00023163"/>
    </source>
</evidence>
<dbReference type="RefSeq" id="WP_379723180.1">
    <property type="nucleotide sequence ID" value="NZ_JBHRYJ010000001.1"/>
</dbReference>
<gene>
    <name evidence="6" type="ORF">ACFOOQ_06350</name>
</gene>
<evidence type="ECO:0000259" key="5">
    <source>
        <dbReference type="PROSITE" id="PS50931"/>
    </source>
</evidence>
<dbReference type="InterPro" id="IPR000847">
    <property type="entry name" value="LysR_HTH_N"/>
</dbReference>
<proteinExistence type="inferred from homology"/>
<organism evidence="6 7">
    <name type="scientific">Ferrovibrio xuzhouensis</name>
    <dbReference type="NCBI Taxonomy" id="1576914"/>
    <lineage>
        <taxon>Bacteria</taxon>
        <taxon>Pseudomonadati</taxon>
        <taxon>Pseudomonadota</taxon>
        <taxon>Alphaproteobacteria</taxon>
        <taxon>Rhodospirillales</taxon>
        <taxon>Rhodospirillaceae</taxon>
        <taxon>Ferrovibrio</taxon>
    </lineage>
</organism>
<dbReference type="Pfam" id="PF00126">
    <property type="entry name" value="HTH_1"/>
    <property type="match status" value="1"/>
</dbReference>
<dbReference type="InterPro" id="IPR036390">
    <property type="entry name" value="WH_DNA-bd_sf"/>
</dbReference>
<dbReference type="PRINTS" id="PR00039">
    <property type="entry name" value="HTHLYSR"/>
</dbReference>
<dbReference type="InterPro" id="IPR058163">
    <property type="entry name" value="LysR-type_TF_proteobact-type"/>
</dbReference>
<comment type="caution">
    <text evidence="6">The sequence shown here is derived from an EMBL/GenBank/DDBJ whole genome shotgun (WGS) entry which is preliminary data.</text>
</comment>
<evidence type="ECO:0000256" key="1">
    <source>
        <dbReference type="ARBA" id="ARBA00009437"/>
    </source>
</evidence>
<keyword evidence="7" id="KW-1185">Reference proteome</keyword>
<keyword evidence="3" id="KW-0238">DNA-binding</keyword>
<accession>A0ABV7VDC3</accession>
<name>A0ABV7VDC3_9PROT</name>
<evidence type="ECO:0000256" key="3">
    <source>
        <dbReference type="ARBA" id="ARBA00023125"/>
    </source>
</evidence>
<evidence type="ECO:0000313" key="6">
    <source>
        <dbReference type="EMBL" id="MFC3675154.1"/>
    </source>
</evidence>
<dbReference type="InterPro" id="IPR005119">
    <property type="entry name" value="LysR_subst-bd"/>
</dbReference>
<protein>
    <submittedName>
        <fullName evidence="6">LysR family transcriptional regulator</fullName>
    </submittedName>
</protein>